<dbReference type="EMBL" id="KZ824936">
    <property type="protein sequence ID" value="RAH74374.1"/>
    <property type="molecule type" value="Genomic_DNA"/>
</dbReference>
<evidence type="ECO:0000313" key="1">
    <source>
        <dbReference type="EMBL" id="RAH74374.1"/>
    </source>
</evidence>
<sequence length="187" mass="20679">MYARGIWRGRKEGSLRVPSLTLSTLAVGFLLSPSVTRRMVTRLNRGFWLFSYRVHTSLPPSCRFGGYELELCEDGSCIPTKDLGSNIVIIIIMIINNNTTTTSILQGSGHWGKKAWSSSVGLRRLDEVKTQSRRIAWSFGITPVSFGKTTLARVKVPREVPGQSLQEAPTHSTSLSTILRTIPDSGE</sequence>
<name>A0ACD1HLR0_9EURO</name>
<proteinExistence type="predicted"/>
<organism evidence="1 2">
    <name type="scientific">Aspergillus aculeatinus CBS 121060</name>
    <dbReference type="NCBI Taxonomy" id="1448322"/>
    <lineage>
        <taxon>Eukaryota</taxon>
        <taxon>Fungi</taxon>
        <taxon>Dikarya</taxon>
        <taxon>Ascomycota</taxon>
        <taxon>Pezizomycotina</taxon>
        <taxon>Eurotiomycetes</taxon>
        <taxon>Eurotiomycetidae</taxon>
        <taxon>Eurotiales</taxon>
        <taxon>Aspergillaceae</taxon>
        <taxon>Aspergillus</taxon>
        <taxon>Aspergillus subgen. Circumdati</taxon>
    </lineage>
</organism>
<gene>
    <name evidence="1" type="ORF">BO66DRAFT_425885</name>
</gene>
<keyword evidence="2" id="KW-1185">Reference proteome</keyword>
<dbReference type="Proteomes" id="UP000249661">
    <property type="component" value="Unassembled WGS sequence"/>
</dbReference>
<accession>A0ACD1HLR0</accession>
<reference evidence="1" key="1">
    <citation type="submission" date="2018-02" db="EMBL/GenBank/DDBJ databases">
        <title>The genomes of Aspergillus section Nigri reveals drivers in fungal speciation.</title>
        <authorList>
            <consortium name="DOE Joint Genome Institute"/>
            <person name="Vesth T.C."/>
            <person name="Nybo J."/>
            <person name="Theobald S."/>
            <person name="Brandl J."/>
            <person name="Frisvad J.C."/>
            <person name="Nielsen K.F."/>
            <person name="Lyhne E.K."/>
            <person name="Kogle M.E."/>
            <person name="Kuo A."/>
            <person name="Riley R."/>
            <person name="Clum A."/>
            <person name="Nolan M."/>
            <person name="Lipzen A."/>
            <person name="Salamov A."/>
            <person name="Henrissat B."/>
            <person name="Wiebenga A."/>
            <person name="De vries R.P."/>
            <person name="Grigoriev I.V."/>
            <person name="Mortensen U.H."/>
            <person name="Andersen M.R."/>
            <person name="Baker S.E."/>
        </authorList>
    </citation>
    <scope>NUCLEOTIDE SEQUENCE</scope>
    <source>
        <strain evidence="1">CBS 121060</strain>
    </source>
</reference>
<evidence type="ECO:0000313" key="2">
    <source>
        <dbReference type="Proteomes" id="UP000249661"/>
    </source>
</evidence>
<protein>
    <submittedName>
        <fullName evidence="1">Uncharacterized protein</fullName>
    </submittedName>
</protein>